<feature type="region of interest" description="Disordered" evidence="3">
    <location>
        <begin position="1"/>
        <end position="39"/>
    </location>
</feature>
<evidence type="ECO:0000313" key="8">
    <source>
        <dbReference type="Proteomes" id="UP000663760"/>
    </source>
</evidence>
<evidence type="ECO:0000259" key="4">
    <source>
        <dbReference type="Pfam" id="PF03152"/>
    </source>
</evidence>
<dbReference type="InterPro" id="IPR004854">
    <property type="entry name" value="Ufd1-like"/>
</dbReference>
<dbReference type="Pfam" id="PF03152">
    <property type="entry name" value="UFD1_N1"/>
    <property type="match status" value="1"/>
</dbReference>
<dbReference type="PANTHER" id="PTHR12555:SF27">
    <property type="entry name" value="UBIQUITIN FUSION DEGRADATION UFD1 FAMILY PROTEIN"/>
    <property type="match status" value="1"/>
</dbReference>
<evidence type="ECO:0000313" key="7">
    <source>
        <dbReference type="EMBL" id="CAA7397709.1"/>
    </source>
</evidence>
<gene>
    <name evidence="7" type="ORF">SI8410_06008374</name>
</gene>
<keyword evidence="2" id="KW-0833">Ubl conjugation pathway</keyword>
<dbReference type="GO" id="GO:0034098">
    <property type="term" value="C:VCP-NPL4-UFD1 AAA ATPase complex"/>
    <property type="evidence" value="ECO:0007669"/>
    <property type="project" value="TreeGrafter"/>
</dbReference>
<keyword evidence="8" id="KW-1185">Reference proteome</keyword>
<reference evidence="7" key="1">
    <citation type="submission" date="2020-02" db="EMBL/GenBank/DDBJ databases">
        <authorList>
            <person name="Scholz U."/>
            <person name="Mascher M."/>
            <person name="Fiebig A."/>
        </authorList>
    </citation>
    <scope>NUCLEOTIDE SEQUENCE</scope>
</reference>
<protein>
    <submittedName>
        <fullName evidence="7">Uncharacterized protein</fullName>
    </submittedName>
</protein>
<dbReference type="Pfam" id="PF21366">
    <property type="entry name" value="TRAFD1-XIAF1_ZnF"/>
    <property type="match status" value="1"/>
</dbReference>
<evidence type="ECO:0000256" key="2">
    <source>
        <dbReference type="ARBA" id="ARBA00022786"/>
    </source>
</evidence>
<dbReference type="GO" id="GO:0031593">
    <property type="term" value="F:polyubiquitin modification-dependent protein binding"/>
    <property type="evidence" value="ECO:0007669"/>
    <property type="project" value="TreeGrafter"/>
</dbReference>
<proteinExistence type="inferred from homology"/>
<name>A0A7I8KIU8_SPIIN</name>
<dbReference type="InterPro" id="IPR013083">
    <property type="entry name" value="Znf_RING/FYVE/PHD"/>
</dbReference>
<feature type="domain" description="Ubiquitin fusion degradation protein UFD1 N-terminal subdomain 2" evidence="6">
    <location>
        <begin position="177"/>
        <end position="252"/>
    </location>
</feature>
<dbReference type="Pfam" id="PF23580">
    <property type="entry name" value="Znf_XAF1_N"/>
    <property type="match status" value="1"/>
</dbReference>
<dbReference type="Pfam" id="PF24842">
    <property type="entry name" value="UFD1_N2"/>
    <property type="match status" value="1"/>
</dbReference>
<sequence>MDFELRMARQRLEKEQRERKERARLRQERERRAKAEAAERREALEAAQRAARLDAARAQQLAEQQIEESLLIGNGIIFCQTLEAVHYSGYGDKIKLPPSCFTELSNQGALDKGPMCFRLSRVDESPSSEQQMTHSGVLEFTAREGSVELPPHVWSNLFHGIELDFPLVEVKYVSLPKGTYAKLQPEDLGFSDLPYHKAVLETSLRRHTTLSQGDVITVLHGDLSYKLRVLELKPSPSVSVIETDVEVDIIEPEDSASENQRALVPLELGNAETGTVEEGSFNYYKFPVDEFTGERIASGELSLEVSLQAESAEGADTDLYVSRHPVIFPTKLQHGWSCHDVGSKALVLSHIDQQPAVGSYSVGVYGYRGQTKYRICVALKERSKQVVSALPAVAGEEGAAECRNCRRLVSAQSIVIHEAFCARHNVVCQHEGCGAVLRKEEAGAHVHCSECGQALRREQLEKHLEVFHRPVNCPCGAVLEKEEMARHQAAACPLRLITCRFCGDAVRAGTAAADARDRLRGLCEHESVCGSRTTPCDACGRSVMLKDMDIHLIAVHQNS</sequence>
<dbReference type="GO" id="GO:0036503">
    <property type="term" value="P:ERAD pathway"/>
    <property type="evidence" value="ECO:0007669"/>
    <property type="project" value="TreeGrafter"/>
</dbReference>
<dbReference type="InterPro" id="IPR055417">
    <property type="entry name" value="UFD1_N1"/>
</dbReference>
<dbReference type="InterPro" id="IPR055418">
    <property type="entry name" value="UFD1_N2"/>
</dbReference>
<dbReference type="OrthoDB" id="422728at2759"/>
<accession>A0A7I8KIU8</accession>
<organism evidence="7 8">
    <name type="scientific">Spirodela intermedia</name>
    <name type="common">Intermediate duckweed</name>
    <dbReference type="NCBI Taxonomy" id="51605"/>
    <lineage>
        <taxon>Eukaryota</taxon>
        <taxon>Viridiplantae</taxon>
        <taxon>Streptophyta</taxon>
        <taxon>Embryophyta</taxon>
        <taxon>Tracheophyta</taxon>
        <taxon>Spermatophyta</taxon>
        <taxon>Magnoliopsida</taxon>
        <taxon>Liliopsida</taxon>
        <taxon>Araceae</taxon>
        <taxon>Lemnoideae</taxon>
        <taxon>Spirodela</taxon>
    </lineage>
</organism>
<evidence type="ECO:0000256" key="3">
    <source>
        <dbReference type="SAM" id="MobiDB-lite"/>
    </source>
</evidence>
<dbReference type="Gene3D" id="3.10.330.10">
    <property type="match status" value="1"/>
</dbReference>
<evidence type="ECO:0000259" key="5">
    <source>
        <dbReference type="Pfam" id="PF21366"/>
    </source>
</evidence>
<dbReference type="PANTHER" id="PTHR12555">
    <property type="entry name" value="UBIQUITIN FUSION DEGRADATON PROTEIN 1"/>
    <property type="match status" value="1"/>
</dbReference>
<feature type="domain" description="Ubiquitin fusion degradation protein UFD1 N-terminal subdomain 1" evidence="4">
    <location>
        <begin position="88"/>
        <end position="176"/>
    </location>
</feature>
<dbReference type="InterPro" id="IPR042299">
    <property type="entry name" value="Ufd1-like_Nn"/>
</dbReference>
<dbReference type="Proteomes" id="UP000663760">
    <property type="component" value="Chromosome 6"/>
</dbReference>
<dbReference type="EMBL" id="LR746269">
    <property type="protein sequence ID" value="CAA7397709.1"/>
    <property type="molecule type" value="Genomic_DNA"/>
</dbReference>
<feature type="domain" description="TRAFD1/XAF1 zinc finger" evidence="5">
    <location>
        <begin position="522"/>
        <end position="551"/>
    </location>
</feature>
<dbReference type="GO" id="GO:0006511">
    <property type="term" value="P:ubiquitin-dependent protein catabolic process"/>
    <property type="evidence" value="ECO:0007669"/>
    <property type="project" value="InterPro"/>
</dbReference>
<comment type="similarity">
    <text evidence="1">Belongs to the UFD1 family.</text>
</comment>
<evidence type="ECO:0000256" key="1">
    <source>
        <dbReference type="ARBA" id="ARBA00006043"/>
    </source>
</evidence>
<dbReference type="Gene3D" id="3.30.40.10">
    <property type="entry name" value="Zinc/RING finger domain, C3HC4 (zinc finger)"/>
    <property type="match status" value="2"/>
</dbReference>
<evidence type="ECO:0000259" key="6">
    <source>
        <dbReference type="Pfam" id="PF24842"/>
    </source>
</evidence>
<dbReference type="AlphaFoldDB" id="A0A7I8KIU8"/>
<dbReference type="Gene3D" id="2.40.40.50">
    <property type="entry name" value="Ubiquitin fusion degradation protein UFD1, N-terminal domain"/>
    <property type="match status" value="1"/>
</dbReference>
<dbReference type="InterPro" id="IPR049439">
    <property type="entry name" value="TRAFD1-XIAF1_Znf"/>
</dbReference>